<dbReference type="GO" id="GO:0006083">
    <property type="term" value="P:acetate metabolic process"/>
    <property type="evidence" value="ECO:0007669"/>
    <property type="project" value="InterPro"/>
</dbReference>
<organism evidence="6 7">
    <name type="scientific">Dyadobacter pollutisoli</name>
    <dbReference type="NCBI Taxonomy" id="2910158"/>
    <lineage>
        <taxon>Bacteria</taxon>
        <taxon>Pseudomonadati</taxon>
        <taxon>Bacteroidota</taxon>
        <taxon>Cytophagia</taxon>
        <taxon>Cytophagales</taxon>
        <taxon>Spirosomataceae</taxon>
        <taxon>Dyadobacter</taxon>
    </lineage>
</organism>
<dbReference type="KEGG" id="dpf:ON006_05860"/>
<dbReference type="Gene3D" id="3.30.750.70">
    <property type="entry name" value="4-hydroxybutyrate coenzyme like domains"/>
    <property type="match status" value="1"/>
</dbReference>
<dbReference type="InterPro" id="IPR026888">
    <property type="entry name" value="AcetylCoA_hyd_C"/>
</dbReference>
<accession>A0A9E8NEF8</accession>
<feature type="active site" description="5-glutamyl coenzyme A thioester intermediate" evidence="2">
    <location>
        <position position="290"/>
    </location>
</feature>
<dbReference type="Gene3D" id="3.40.1080.10">
    <property type="entry name" value="Glutaconate Coenzyme A-transferase"/>
    <property type="match status" value="1"/>
</dbReference>
<dbReference type="InterPro" id="IPR037171">
    <property type="entry name" value="NagB/RpiA_transferase-like"/>
</dbReference>
<feature type="domain" description="Acetyl-CoA hydrolase/transferase C-terminal" evidence="5">
    <location>
        <begin position="322"/>
        <end position="465"/>
    </location>
</feature>
<dbReference type="AlphaFoldDB" id="A0A9E8NEF8"/>
<protein>
    <submittedName>
        <fullName evidence="6">Succinate CoA transferase</fullName>
    </submittedName>
</protein>
<feature type="binding site" evidence="3">
    <location>
        <position position="404"/>
    </location>
    <ligand>
        <name>CoA</name>
        <dbReference type="ChEBI" id="CHEBI:57287"/>
    </ligand>
</feature>
<reference evidence="6" key="1">
    <citation type="submission" date="2022-11" db="EMBL/GenBank/DDBJ databases">
        <title>Dyadobacter pollutisoli sp. nov., isolated from plastic dumped soil.</title>
        <authorList>
            <person name="Kim J.M."/>
            <person name="Kim K.R."/>
            <person name="Lee J.K."/>
            <person name="Hao L."/>
            <person name="Jeon C.O."/>
        </authorList>
    </citation>
    <scope>NUCLEOTIDE SEQUENCE</scope>
    <source>
        <strain evidence="6">U1</strain>
    </source>
</reference>
<dbReference type="GO" id="GO:0003986">
    <property type="term" value="F:acetyl-CoA hydrolase activity"/>
    <property type="evidence" value="ECO:0007669"/>
    <property type="project" value="TreeGrafter"/>
</dbReference>
<feature type="binding site" evidence="3">
    <location>
        <position position="384"/>
    </location>
    <ligand>
        <name>CoA</name>
        <dbReference type="ChEBI" id="CHEBI:57287"/>
    </ligand>
</feature>
<dbReference type="GO" id="GO:0006084">
    <property type="term" value="P:acetyl-CoA metabolic process"/>
    <property type="evidence" value="ECO:0007669"/>
    <property type="project" value="InterPro"/>
</dbReference>
<dbReference type="RefSeq" id="WP_244819414.1">
    <property type="nucleotide sequence ID" value="NZ_CP112998.1"/>
</dbReference>
<gene>
    <name evidence="6" type="ORF">ON006_05860</name>
</gene>
<feature type="binding site" evidence="3">
    <location>
        <position position="380"/>
    </location>
    <ligand>
        <name>CoA</name>
        <dbReference type="ChEBI" id="CHEBI:57287"/>
    </ligand>
</feature>
<dbReference type="Proteomes" id="UP001164653">
    <property type="component" value="Chromosome"/>
</dbReference>
<dbReference type="InterPro" id="IPR017821">
    <property type="entry name" value="Succinate_CoA_transferase"/>
</dbReference>
<evidence type="ECO:0000256" key="2">
    <source>
        <dbReference type="PIRSR" id="PIRSR617821-1"/>
    </source>
</evidence>
<evidence type="ECO:0000259" key="4">
    <source>
        <dbReference type="Pfam" id="PF02550"/>
    </source>
</evidence>
<dbReference type="GO" id="GO:0008775">
    <property type="term" value="F:acetate CoA-transferase activity"/>
    <property type="evidence" value="ECO:0007669"/>
    <property type="project" value="InterPro"/>
</dbReference>
<feature type="binding site" evidence="3">
    <location>
        <begin position="265"/>
        <end position="269"/>
    </location>
    <ligand>
        <name>CoA</name>
        <dbReference type="ChEBI" id="CHEBI:57287"/>
    </ligand>
</feature>
<dbReference type="PANTHER" id="PTHR43609:SF1">
    <property type="entry name" value="ACETYL-COA HYDROLASE"/>
    <property type="match status" value="1"/>
</dbReference>
<feature type="domain" description="Acetyl-CoA hydrolase/transferase N-terminal" evidence="4">
    <location>
        <begin position="15"/>
        <end position="217"/>
    </location>
</feature>
<evidence type="ECO:0000256" key="3">
    <source>
        <dbReference type="PIRSR" id="PIRSR617821-2"/>
    </source>
</evidence>
<evidence type="ECO:0000313" key="7">
    <source>
        <dbReference type="Proteomes" id="UP001164653"/>
    </source>
</evidence>
<dbReference type="InterPro" id="IPR038460">
    <property type="entry name" value="AcetylCoA_hyd_C_sf"/>
</dbReference>
<dbReference type="EMBL" id="CP112998">
    <property type="protein sequence ID" value="WAC13476.1"/>
    <property type="molecule type" value="Genomic_DNA"/>
</dbReference>
<sequence>MKEDLSRIGNVSLIEKIMQANRAASFIENGMVVASSGFTKSGDSKAVLLAFAERAEFDPIKITLITGASLGQHTDARLGTAGAVSLRLPFQADPVMRTLINEGQLMYIDENLGETAMHLKTGIFGEIDIAVLEASSIKEDGSIIPTTSVGNSAVFAALAKQIIVEINVSVPADIEGIHDILLTGKYPDKAIIPIISAGQRVGRDSIPCDPEKIIGIVFTDKKDSPADILAPDKTTQKIASYILDFLKNEVRAGRLTNALLPLQAGIGKVANAVLQGFAESDFGHLTIYSEVLQDSTFDLFDAGKLDFASGSSITVSQSCYERIFDNWGSYKDKILLRPQDITNSAEVISRLGVIAINTALECDIYGNVNSSHISGTDIMNGIGGSADFAQNSYLSIFVTESTCKGNTISRVVPMVSHVDHSEHDVDILVTEQGLADLRGLAPRQKAKTILQNCVHPEYRGMLEEYFKEACQRGGQTPHVIEKAFDCYKNLRLNGSMKRHHSLHESSLDQS</sequence>
<evidence type="ECO:0000313" key="6">
    <source>
        <dbReference type="EMBL" id="WAC13476.1"/>
    </source>
</evidence>
<dbReference type="InterPro" id="IPR003702">
    <property type="entry name" value="ActCoA_hydro_N"/>
</dbReference>
<dbReference type="PANTHER" id="PTHR43609">
    <property type="entry name" value="ACETYL-COA HYDROLASE"/>
    <property type="match status" value="1"/>
</dbReference>
<evidence type="ECO:0000256" key="1">
    <source>
        <dbReference type="ARBA" id="ARBA00009632"/>
    </source>
</evidence>
<dbReference type="Gene3D" id="3.40.1080.20">
    <property type="entry name" value="Acetyl-CoA hydrolase/transferase C-terminal domain"/>
    <property type="match status" value="1"/>
</dbReference>
<dbReference type="NCBIfam" id="TIGR03458">
    <property type="entry name" value="YgfH_subfam"/>
    <property type="match status" value="1"/>
</dbReference>
<dbReference type="Pfam" id="PF13336">
    <property type="entry name" value="AcetylCoA_hyd_C"/>
    <property type="match status" value="1"/>
</dbReference>
<name>A0A9E8NEF8_9BACT</name>
<keyword evidence="6" id="KW-0808">Transferase</keyword>
<dbReference type="Pfam" id="PF02550">
    <property type="entry name" value="AcetylCoA_hydro"/>
    <property type="match status" value="1"/>
</dbReference>
<dbReference type="FunFam" id="3.40.1080.20:FF:000001">
    <property type="entry name" value="Acetyl-CoA hydrolase Ach1"/>
    <property type="match status" value="1"/>
</dbReference>
<proteinExistence type="inferred from homology"/>
<evidence type="ECO:0000259" key="5">
    <source>
        <dbReference type="Pfam" id="PF13336"/>
    </source>
</evidence>
<dbReference type="SUPFAM" id="SSF100950">
    <property type="entry name" value="NagB/RpiA/CoA transferase-like"/>
    <property type="match status" value="2"/>
</dbReference>
<keyword evidence="7" id="KW-1185">Reference proteome</keyword>
<dbReference type="InterPro" id="IPR046433">
    <property type="entry name" value="ActCoA_hydro"/>
</dbReference>
<comment type="similarity">
    <text evidence="1">Belongs to the acetyl-CoA hydrolase/transferase family.</text>
</comment>